<evidence type="ECO:0000256" key="1">
    <source>
        <dbReference type="SAM" id="Phobius"/>
    </source>
</evidence>
<dbReference type="EMBL" id="JACGCI010000059">
    <property type="protein sequence ID" value="KAF6750080.1"/>
    <property type="molecule type" value="Genomic_DNA"/>
</dbReference>
<proteinExistence type="predicted"/>
<feature type="transmembrane region" description="Helical" evidence="1">
    <location>
        <begin position="220"/>
        <end position="242"/>
    </location>
</feature>
<dbReference type="AlphaFoldDB" id="A0A8H6M0Q8"/>
<organism evidence="3 5">
    <name type="scientific">Ephemerocybe angulata</name>
    <dbReference type="NCBI Taxonomy" id="980116"/>
    <lineage>
        <taxon>Eukaryota</taxon>
        <taxon>Fungi</taxon>
        <taxon>Dikarya</taxon>
        <taxon>Basidiomycota</taxon>
        <taxon>Agaricomycotina</taxon>
        <taxon>Agaricomycetes</taxon>
        <taxon>Agaricomycetidae</taxon>
        <taxon>Agaricales</taxon>
        <taxon>Agaricineae</taxon>
        <taxon>Psathyrellaceae</taxon>
        <taxon>Ephemerocybe</taxon>
    </lineage>
</organism>
<name>A0A8H6M0Q8_9AGAR</name>
<dbReference type="OrthoDB" id="2966769at2759"/>
<keyword evidence="1" id="KW-0812">Transmembrane</keyword>
<dbReference type="EMBL" id="JACGCI010000029">
    <property type="protein sequence ID" value="KAF6755666.1"/>
    <property type="molecule type" value="Genomic_DNA"/>
</dbReference>
<feature type="signal peptide" evidence="2">
    <location>
        <begin position="1"/>
        <end position="33"/>
    </location>
</feature>
<keyword evidence="1" id="KW-0472">Membrane</keyword>
<sequence>MRLASSAVFSKALLPTFLSLLTISLLSISGAHAAITTPVNRNNDYVEANSKNTFCFYPKAVDPSNIDVACVGGTKGDFASVMEKHLNTTTSINYFSGSLERLGGPEWVYNSGGRKIYLCLSGRAGDYSYQTMCTTVTKDNSLGSSTTPFCKVQTAQKRVTDGCYVPNQPAPTLTIATTPRAAVVTVTKSSTATTSTITRTSAAASAAAASEGVDNAGVGLSGYLLLGGFNLFIYSSLVTLYWL</sequence>
<keyword evidence="5" id="KW-1185">Reference proteome</keyword>
<evidence type="ECO:0000313" key="4">
    <source>
        <dbReference type="EMBL" id="KAF6755666.1"/>
    </source>
</evidence>
<evidence type="ECO:0000256" key="2">
    <source>
        <dbReference type="SAM" id="SignalP"/>
    </source>
</evidence>
<dbReference type="Proteomes" id="UP000521943">
    <property type="component" value="Unassembled WGS sequence"/>
</dbReference>
<evidence type="ECO:0000313" key="5">
    <source>
        <dbReference type="Proteomes" id="UP000521943"/>
    </source>
</evidence>
<reference evidence="3 5" key="1">
    <citation type="submission" date="2020-07" db="EMBL/GenBank/DDBJ databases">
        <title>Comparative genomics of pyrophilous fungi reveals a link between fire events and developmental genes.</title>
        <authorList>
            <consortium name="DOE Joint Genome Institute"/>
            <person name="Steindorff A.S."/>
            <person name="Carver A."/>
            <person name="Calhoun S."/>
            <person name="Stillman K."/>
            <person name="Liu H."/>
            <person name="Lipzen A."/>
            <person name="Pangilinan J."/>
            <person name="Labutti K."/>
            <person name="Bruns T.D."/>
            <person name="Grigoriev I.V."/>
        </authorList>
    </citation>
    <scope>NUCLEOTIDE SEQUENCE [LARGE SCALE GENOMIC DNA]</scope>
    <source>
        <strain evidence="3 5">CBS 144469</strain>
    </source>
</reference>
<keyword evidence="2" id="KW-0732">Signal</keyword>
<comment type="caution">
    <text evidence="3">The sequence shown here is derived from an EMBL/GenBank/DDBJ whole genome shotgun (WGS) entry which is preliminary data.</text>
</comment>
<accession>A0A8H6M0Q8</accession>
<gene>
    <name evidence="3" type="ORF">DFP72DRAFT_911736</name>
    <name evidence="4" type="ORF">DFP72DRAFT_990043</name>
</gene>
<protein>
    <submittedName>
        <fullName evidence="3">Uncharacterized protein</fullName>
    </submittedName>
</protein>
<keyword evidence="1" id="KW-1133">Transmembrane helix</keyword>
<evidence type="ECO:0000313" key="3">
    <source>
        <dbReference type="EMBL" id="KAF6750080.1"/>
    </source>
</evidence>
<feature type="chain" id="PRO_5036266548" evidence="2">
    <location>
        <begin position="34"/>
        <end position="243"/>
    </location>
</feature>